<comment type="caution">
    <text evidence="1">The sequence shown here is derived from an EMBL/GenBank/DDBJ whole genome shotgun (WGS) entry which is preliminary data.</text>
</comment>
<proteinExistence type="predicted"/>
<protein>
    <submittedName>
        <fullName evidence="1">Uncharacterized protein</fullName>
    </submittedName>
</protein>
<evidence type="ECO:0000313" key="2">
    <source>
        <dbReference type="Proteomes" id="UP001175226"/>
    </source>
</evidence>
<gene>
    <name evidence="1" type="ORF">EV421DRAFT_1744129</name>
</gene>
<dbReference type="EMBL" id="JAUEPT010000152">
    <property type="protein sequence ID" value="KAK0430391.1"/>
    <property type="molecule type" value="Genomic_DNA"/>
</dbReference>
<keyword evidence="2" id="KW-1185">Reference proteome</keyword>
<accession>A0AA39IV99</accession>
<reference evidence="1" key="1">
    <citation type="submission" date="2023-06" db="EMBL/GenBank/DDBJ databases">
        <authorList>
            <consortium name="Lawrence Berkeley National Laboratory"/>
            <person name="Ahrendt S."/>
            <person name="Sahu N."/>
            <person name="Indic B."/>
            <person name="Wong-Bajracharya J."/>
            <person name="Merenyi Z."/>
            <person name="Ke H.-M."/>
            <person name="Monk M."/>
            <person name="Kocsube S."/>
            <person name="Drula E."/>
            <person name="Lipzen A."/>
            <person name="Balint B."/>
            <person name="Henrissat B."/>
            <person name="Andreopoulos B."/>
            <person name="Martin F.M."/>
            <person name="Harder C.B."/>
            <person name="Rigling D."/>
            <person name="Ford K.L."/>
            <person name="Foster G.D."/>
            <person name="Pangilinan J."/>
            <person name="Papanicolaou A."/>
            <person name="Barry K."/>
            <person name="LaButti K."/>
            <person name="Viragh M."/>
            <person name="Koriabine M."/>
            <person name="Yan M."/>
            <person name="Riley R."/>
            <person name="Champramary S."/>
            <person name="Plett K.L."/>
            <person name="Tsai I.J."/>
            <person name="Slot J."/>
            <person name="Sipos G."/>
            <person name="Plett J."/>
            <person name="Nagy L.G."/>
            <person name="Grigoriev I.V."/>
        </authorList>
    </citation>
    <scope>NUCLEOTIDE SEQUENCE</scope>
    <source>
        <strain evidence="1">FPL87.14</strain>
    </source>
</reference>
<dbReference type="Proteomes" id="UP001175226">
    <property type="component" value="Unassembled WGS sequence"/>
</dbReference>
<organism evidence="1 2">
    <name type="scientific">Armillaria borealis</name>
    <dbReference type="NCBI Taxonomy" id="47425"/>
    <lineage>
        <taxon>Eukaryota</taxon>
        <taxon>Fungi</taxon>
        <taxon>Dikarya</taxon>
        <taxon>Basidiomycota</taxon>
        <taxon>Agaricomycotina</taxon>
        <taxon>Agaricomycetes</taxon>
        <taxon>Agaricomycetidae</taxon>
        <taxon>Agaricales</taxon>
        <taxon>Marasmiineae</taxon>
        <taxon>Physalacriaceae</taxon>
        <taxon>Armillaria</taxon>
    </lineage>
</organism>
<sequence length="227" mass="25193">MGSHVVLAACKAYQFAKTTAVKGKDGEAGYIGIFTNSLVRILRSGNWKKETTYAELVHYCDETVHQTPVVAGNHKCARIWYQEFALYIFSVIDRCYLTAAANTFESWTGIRSYSCIVSLSLSNSAPERVTKDMITCGQNRASESRSVRHKRVVQQHLSRSKAAMDVAPFPTRLGSDDAPLSHDFPSESHKNPSETMNRLAGSALRHFQLVLPVQHGAVALQCAEKDR</sequence>
<name>A0AA39IV99_9AGAR</name>
<dbReference type="Gene3D" id="3.40.50.1460">
    <property type="match status" value="1"/>
</dbReference>
<dbReference type="AlphaFoldDB" id="A0AA39IV99"/>
<evidence type="ECO:0000313" key="1">
    <source>
        <dbReference type="EMBL" id="KAK0430391.1"/>
    </source>
</evidence>